<dbReference type="InterPro" id="IPR010376">
    <property type="entry name" value="GBBH-like_N"/>
</dbReference>
<dbReference type="Pfam" id="PF06155">
    <property type="entry name" value="GBBH-like_N"/>
    <property type="match status" value="1"/>
</dbReference>
<dbReference type="InterPro" id="IPR038492">
    <property type="entry name" value="GBBH-like_N_sf"/>
</dbReference>
<dbReference type="PANTHER" id="PTHR35303">
    <property type="entry name" value="OS02G0197800 PROTEIN"/>
    <property type="match status" value="1"/>
</dbReference>
<evidence type="ECO:0000256" key="2">
    <source>
        <dbReference type="ARBA" id="ARBA00023004"/>
    </source>
</evidence>
<gene>
    <name evidence="4" type="ORF">HKN21_06905</name>
</gene>
<feature type="domain" description="Gamma-butyrobetaine hydroxylase-like N-terminal" evidence="3">
    <location>
        <begin position="14"/>
        <end position="98"/>
    </location>
</feature>
<accession>A0A7Y2H287</accession>
<dbReference type="Proteomes" id="UP000547674">
    <property type="component" value="Unassembled WGS sequence"/>
</dbReference>
<organism evidence="4 5">
    <name type="scientific">Eiseniibacteriota bacterium</name>
    <dbReference type="NCBI Taxonomy" id="2212470"/>
    <lineage>
        <taxon>Bacteria</taxon>
        <taxon>Candidatus Eiseniibacteriota</taxon>
    </lineage>
</organism>
<protein>
    <submittedName>
        <fullName evidence="4">DUF971 domain-containing protein</fullName>
    </submittedName>
</protein>
<proteinExistence type="predicted"/>
<dbReference type="EMBL" id="JABDJR010000265">
    <property type="protein sequence ID" value="NNF06472.1"/>
    <property type="molecule type" value="Genomic_DNA"/>
</dbReference>
<comment type="caution">
    <text evidence="4">The sequence shown here is derived from an EMBL/GenBank/DDBJ whole genome shotgun (WGS) entry which is preliminary data.</text>
</comment>
<evidence type="ECO:0000313" key="5">
    <source>
        <dbReference type="Proteomes" id="UP000547674"/>
    </source>
</evidence>
<sequence>MALKRIPVPTEVKIADDGGAIEIRWADGRSTRSQATTLRRQCPCAGCVDEMTGRRTLDPDSIPNNVGIRNYEWVGRYAFQFYFSDSHNTGIFTFEKLREDNQ</sequence>
<keyword evidence="1" id="KW-0479">Metal-binding</keyword>
<reference evidence="4 5" key="1">
    <citation type="submission" date="2020-03" db="EMBL/GenBank/DDBJ databases">
        <title>Metabolic flexibility allows generalist bacteria to become dominant in a frequently disturbed ecosystem.</title>
        <authorList>
            <person name="Chen Y.-J."/>
            <person name="Leung P.M."/>
            <person name="Bay S.K."/>
            <person name="Hugenholtz P."/>
            <person name="Kessler A.J."/>
            <person name="Shelley G."/>
            <person name="Waite D.W."/>
            <person name="Cook P.L."/>
            <person name="Greening C."/>
        </authorList>
    </citation>
    <scope>NUCLEOTIDE SEQUENCE [LARGE SCALE GENOMIC DNA]</scope>
    <source>
        <strain evidence="4">SS_bin_28</strain>
    </source>
</reference>
<dbReference type="GO" id="GO:0046872">
    <property type="term" value="F:metal ion binding"/>
    <property type="evidence" value="ECO:0007669"/>
    <property type="project" value="UniProtKB-KW"/>
</dbReference>
<evidence type="ECO:0000256" key="1">
    <source>
        <dbReference type="ARBA" id="ARBA00022723"/>
    </source>
</evidence>
<dbReference type="Gene3D" id="3.30.2020.30">
    <property type="match status" value="1"/>
</dbReference>
<keyword evidence="2" id="KW-0408">Iron</keyword>
<name>A0A7Y2H287_UNCEI</name>
<evidence type="ECO:0000313" key="4">
    <source>
        <dbReference type="EMBL" id="NNF06472.1"/>
    </source>
</evidence>
<dbReference type="PANTHER" id="PTHR35303:SF5">
    <property type="entry name" value="OS02G0197800 PROTEIN"/>
    <property type="match status" value="1"/>
</dbReference>
<evidence type="ECO:0000259" key="3">
    <source>
        <dbReference type="Pfam" id="PF06155"/>
    </source>
</evidence>
<dbReference type="AlphaFoldDB" id="A0A7Y2H287"/>